<reference evidence="2 3" key="1">
    <citation type="submission" date="2020-12" db="EMBL/GenBank/DDBJ databases">
        <title>FDA dAtabase for Regulatory Grade micrObial Sequences (FDA-ARGOS): Supporting development and validation of Infectious Disease Dx tests.</title>
        <authorList>
            <person name="Kerrigan L."/>
            <person name="Long C."/>
            <person name="Tallon L."/>
            <person name="Sadzewicz L."/>
            <person name="Zhao X."/>
            <person name="Boylan J."/>
            <person name="Ott S."/>
            <person name="Bowen H."/>
            <person name="Vavikolanu K."/>
            <person name="Mehta A."/>
            <person name="Aluvathingal J."/>
            <person name="Nadendla S."/>
            <person name="Yan Y."/>
            <person name="Sichtig H."/>
        </authorList>
    </citation>
    <scope>NUCLEOTIDE SEQUENCE [LARGE SCALE GENOMIC DNA]</scope>
    <source>
        <strain evidence="2 3">FDAARGOS_1031</strain>
    </source>
</reference>
<dbReference type="RefSeq" id="WP_078674602.1">
    <property type="nucleotide sequence ID" value="NZ_CBCSDR010000002.1"/>
</dbReference>
<dbReference type="GeneID" id="93134813"/>
<sequence>MKKIFLLCLTFITVSLWAQSRRFVYEVAMNPDSTQLVPMIKERTLLQIQKDKSYFLSENKLRRDSLLSTLAPELKSENRKDKNKAQPWPVAHTNYNYIIEKDYNPEKIVFAENIGPQASAYTEDRPMKWTLTEDTDNISGYKVFKATCNFGGRKWIAWYTKDIQISDGPYKFRGLPGLIIKVQDDKGDYIYTLLAEEKMNNSFPLNIKEDTKMLSRLDFERQQIIFESKPQDEKQKLFADSGFSGKRGGNFRGNSGRGGGGGMKGFGSGGQGRIRGMQEGSPSGEMPQDSGTMSSYEKNFNAFKHKNPTAQNPIEIGL</sequence>
<dbReference type="OrthoDB" id="1440774at2"/>
<feature type="compositionally biased region" description="Gly residues" evidence="1">
    <location>
        <begin position="245"/>
        <end position="273"/>
    </location>
</feature>
<dbReference type="EMBL" id="CP067018">
    <property type="protein sequence ID" value="QQN60500.1"/>
    <property type="molecule type" value="Genomic_DNA"/>
</dbReference>
<evidence type="ECO:0000256" key="1">
    <source>
        <dbReference type="SAM" id="MobiDB-lite"/>
    </source>
</evidence>
<proteinExistence type="predicted"/>
<accession>A0A7T7V252</accession>
<feature type="region of interest" description="Disordered" evidence="1">
    <location>
        <begin position="240"/>
        <end position="318"/>
    </location>
</feature>
<name>A0A7T7V252_9FLAO</name>
<dbReference type="Proteomes" id="UP000595426">
    <property type="component" value="Chromosome"/>
</dbReference>
<dbReference type="Pfam" id="PF09697">
    <property type="entry name" value="Porph_ging"/>
    <property type="match status" value="1"/>
</dbReference>
<evidence type="ECO:0000313" key="2">
    <source>
        <dbReference type="EMBL" id="QQN60500.1"/>
    </source>
</evidence>
<dbReference type="NCBIfam" id="TIGR01200">
    <property type="entry name" value="GLPGLI"/>
    <property type="match status" value="1"/>
</dbReference>
<protein>
    <submittedName>
        <fullName evidence="2">GLPGLI family protein</fullName>
    </submittedName>
</protein>
<evidence type="ECO:0000313" key="3">
    <source>
        <dbReference type="Proteomes" id="UP000595426"/>
    </source>
</evidence>
<keyword evidence="3" id="KW-1185">Reference proteome</keyword>
<organism evidence="2 3">
    <name type="scientific">Elizabethkingia bruuniana</name>
    <dbReference type="NCBI Taxonomy" id="1756149"/>
    <lineage>
        <taxon>Bacteria</taxon>
        <taxon>Pseudomonadati</taxon>
        <taxon>Bacteroidota</taxon>
        <taxon>Flavobacteriia</taxon>
        <taxon>Flavobacteriales</taxon>
        <taxon>Weeksellaceae</taxon>
        <taxon>Elizabethkingia</taxon>
    </lineage>
</organism>
<feature type="compositionally biased region" description="Polar residues" evidence="1">
    <location>
        <begin position="289"/>
        <end position="298"/>
    </location>
</feature>
<dbReference type="AlphaFoldDB" id="A0A7T7V252"/>
<dbReference type="InterPro" id="IPR005901">
    <property type="entry name" value="GLPGLI"/>
</dbReference>
<gene>
    <name evidence="2" type="ORF">I6H88_08020</name>
</gene>